<reference evidence="1 2" key="1">
    <citation type="submission" date="2018-03" db="EMBL/GenBank/DDBJ databases">
        <title>Genomic Encyclopedia of Archaeal and Bacterial Type Strains, Phase II (KMG-II): from individual species to whole genera.</title>
        <authorList>
            <person name="Goeker M."/>
        </authorList>
    </citation>
    <scope>NUCLEOTIDE SEQUENCE [LARGE SCALE GENOMIC DNA]</scope>
    <source>
        <strain evidence="1 2">DSM 29057</strain>
    </source>
</reference>
<keyword evidence="2" id="KW-1185">Reference proteome</keyword>
<sequence>MNKLADTTELIETTTGLLMGNEASLTPQTGIEVIDRWLTPLSVSESTQPIADDLDNLKSLLASVPINAGAIVEQMKEVAAKVSRLLRN</sequence>
<dbReference type="Proteomes" id="UP000241964">
    <property type="component" value="Unassembled WGS sequence"/>
</dbReference>
<evidence type="ECO:0000313" key="2">
    <source>
        <dbReference type="Proteomes" id="UP000241964"/>
    </source>
</evidence>
<organism evidence="1 2">
    <name type="scientific">Dyadobacter jiangsuensis</name>
    <dbReference type="NCBI Taxonomy" id="1591085"/>
    <lineage>
        <taxon>Bacteria</taxon>
        <taxon>Pseudomonadati</taxon>
        <taxon>Bacteroidota</taxon>
        <taxon>Cytophagia</taxon>
        <taxon>Cytophagales</taxon>
        <taxon>Spirosomataceae</taxon>
        <taxon>Dyadobacter</taxon>
    </lineage>
</organism>
<dbReference type="OrthoDB" id="964226at2"/>
<name>A0A2P8F7T2_9BACT</name>
<comment type="caution">
    <text evidence="1">The sequence shown here is derived from an EMBL/GenBank/DDBJ whole genome shotgun (WGS) entry which is preliminary data.</text>
</comment>
<dbReference type="RefSeq" id="WP_106599826.1">
    <property type="nucleotide sequence ID" value="NZ_PYAS01000035.1"/>
</dbReference>
<gene>
    <name evidence="1" type="ORF">CLV60_13517</name>
</gene>
<dbReference type="EMBL" id="PYAS01000035">
    <property type="protein sequence ID" value="PSL17779.1"/>
    <property type="molecule type" value="Genomic_DNA"/>
</dbReference>
<accession>A0A2P8F7T2</accession>
<dbReference type="AlphaFoldDB" id="A0A2P8F7T2"/>
<evidence type="ECO:0000313" key="1">
    <source>
        <dbReference type="EMBL" id="PSL17779.1"/>
    </source>
</evidence>
<proteinExistence type="predicted"/>
<protein>
    <submittedName>
        <fullName evidence="1">Uncharacterized protein</fullName>
    </submittedName>
</protein>